<dbReference type="Pfam" id="PF00646">
    <property type="entry name" value="F-box"/>
    <property type="match status" value="1"/>
</dbReference>
<accession>A0A3N4HYX3</accession>
<dbReference type="AlphaFoldDB" id="A0A3N4HYX3"/>
<sequence>MSNTSEESTTISSPLSEAQKQSGYGSTKLGSALEQIARNIQKPSFPSLRLPTELRIHIYKHCTALSLLQLSHTSRFLYQEINSLPFLWNERQIYDLHWDWRNNGDGTDPDPGPIRLGLIAGVHSCSEMTLFWELYPVTNACIREEHRGPSPKSTKQTTATANASTTPVSPTSTALTIPVTERPLASLWKQQSGRTYPVGILYLPVELRLMIYRYCTALGLLSLSHTSSRLYHEINSEPKIFTKSYGYRFTALPCICFKDTRERTLLSKAQASKRKPAKRNINPNCLECNDRLTLTKIARVYCDEELQAFKKMTRIDCCVRCLEVKGMVDRFQPSNLAKRSSTRARTRALQMDYLLNLPTELRLHIYASLDGISLLHLMLSTRQCRDDITALMLGYASAFQNCKVFRPREIQLYERALLERCIDLRPGESVQKAKSRLHSRPQGETKRTWAERIRKFNSLSDKVFAVVLEVERAVVFGCLQLPGKPSAVSKMEDNDLGLYECSTCGPARIFHTKYWRWDGQSRMFIWASTCDSWSYWHSLFLLDMHKGAAGGKKKMVKKSL</sequence>
<evidence type="ECO:0000256" key="1">
    <source>
        <dbReference type="SAM" id="MobiDB-lite"/>
    </source>
</evidence>
<gene>
    <name evidence="3" type="ORF">BJ508DRAFT_363907</name>
</gene>
<protein>
    <recommendedName>
        <fullName evidence="2">F-box domain-containing protein</fullName>
    </recommendedName>
</protein>
<proteinExistence type="predicted"/>
<dbReference type="SUPFAM" id="SSF81383">
    <property type="entry name" value="F-box domain"/>
    <property type="match status" value="1"/>
</dbReference>
<evidence type="ECO:0000259" key="2">
    <source>
        <dbReference type="PROSITE" id="PS50181"/>
    </source>
</evidence>
<feature type="compositionally biased region" description="Low complexity" evidence="1">
    <location>
        <begin position="153"/>
        <end position="173"/>
    </location>
</feature>
<reference evidence="3 4" key="1">
    <citation type="journal article" date="2018" name="Nat. Ecol. Evol.">
        <title>Pezizomycetes genomes reveal the molecular basis of ectomycorrhizal truffle lifestyle.</title>
        <authorList>
            <person name="Murat C."/>
            <person name="Payen T."/>
            <person name="Noel B."/>
            <person name="Kuo A."/>
            <person name="Morin E."/>
            <person name="Chen J."/>
            <person name="Kohler A."/>
            <person name="Krizsan K."/>
            <person name="Balestrini R."/>
            <person name="Da Silva C."/>
            <person name="Montanini B."/>
            <person name="Hainaut M."/>
            <person name="Levati E."/>
            <person name="Barry K.W."/>
            <person name="Belfiori B."/>
            <person name="Cichocki N."/>
            <person name="Clum A."/>
            <person name="Dockter R.B."/>
            <person name="Fauchery L."/>
            <person name="Guy J."/>
            <person name="Iotti M."/>
            <person name="Le Tacon F."/>
            <person name="Lindquist E.A."/>
            <person name="Lipzen A."/>
            <person name="Malagnac F."/>
            <person name="Mello A."/>
            <person name="Molinier V."/>
            <person name="Miyauchi S."/>
            <person name="Poulain J."/>
            <person name="Riccioni C."/>
            <person name="Rubini A."/>
            <person name="Sitrit Y."/>
            <person name="Splivallo R."/>
            <person name="Traeger S."/>
            <person name="Wang M."/>
            <person name="Zifcakova L."/>
            <person name="Wipf D."/>
            <person name="Zambonelli A."/>
            <person name="Paolocci F."/>
            <person name="Nowrousian M."/>
            <person name="Ottonello S."/>
            <person name="Baldrian P."/>
            <person name="Spatafora J.W."/>
            <person name="Henrissat B."/>
            <person name="Nagy L.G."/>
            <person name="Aury J.M."/>
            <person name="Wincker P."/>
            <person name="Grigoriev I.V."/>
            <person name="Bonfante P."/>
            <person name="Martin F.M."/>
        </authorList>
    </citation>
    <scope>NUCLEOTIDE SEQUENCE [LARGE SCALE GENOMIC DNA]</scope>
    <source>
        <strain evidence="3 4">RN42</strain>
    </source>
</reference>
<dbReference type="OrthoDB" id="435188at2759"/>
<evidence type="ECO:0000313" key="3">
    <source>
        <dbReference type="EMBL" id="RPA78387.1"/>
    </source>
</evidence>
<feature type="domain" description="F-box" evidence="2">
    <location>
        <begin position="44"/>
        <end position="91"/>
    </location>
</feature>
<keyword evidence="4" id="KW-1185">Reference proteome</keyword>
<dbReference type="CDD" id="cd09917">
    <property type="entry name" value="F-box_SF"/>
    <property type="match status" value="1"/>
</dbReference>
<dbReference type="InterPro" id="IPR036047">
    <property type="entry name" value="F-box-like_dom_sf"/>
</dbReference>
<name>A0A3N4HYX3_ASCIM</name>
<dbReference type="InterPro" id="IPR001810">
    <property type="entry name" value="F-box_dom"/>
</dbReference>
<dbReference type="EMBL" id="ML119712">
    <property type="protein sequence ID" value="RPA78387.1"/>
    <property type="molecule type" value="Genomic_DNA"/>
</dbReference>
<organism evidence="3 4">
    <name type="scientific">Ascobolus immersus RN42</name>
    <dbReference type="NCBI Taxonomy" id="1160509"/>
    <lineage>
        <taxon>Eukaryota</taxon>
        <taxon>Fungi</taxon>
        <taxon>Dikarya</taxon>
        <taxon>Ascomycota</taxon>
        <taxon>Pezizomycotina</taxon>
        <taxon>Pezizomycetes</taxon>
        <taxon>Pezizales</taxon>
        <taxon>Ascobolaceae</taxon>
        <taxon>Ascobolus</taxon>
    </lineage>
</organism>
<dbReference type="Proteomes" id="UP000275078">
    <property type="component" value="Unassembled WGS sequence"/>
</dbReference>
<feature type="region of interest" description="Disordered" evidence="1">
    <location>
        <begin position="1"/>
        <end position="24"/>
    </location>
</feature>
<feature type="region of interest" description="Disordered" evidence="1">
    <location>
        <begin position="146"/>
        <end position="173"/>
    </location>
</feature>
<evidence type="ECO:0000313" key="4">
    <source>
        <dbReference type="Proteomes" id="UP000275078"/>
    </source>
</evidence>
<dbReference type="PROSITE" id="PS50181">
    <property type="entry name" value="FBOX"/>
    <property type="match status" value="1"/>
</dbReference>
<feature type="compositionally biased region" description="Low complexity" evidence="1">
    <location>
        <begin position="1"/>
        <end position="17"/>
    </location>
</feature>